<gene>
    <name evidence="1" type="ORF">SAMN04488506_0875</name>
</gene>
<accession>A0A1I5WH20</accession>
<dbReference type="AlphaFoldDB" id="A0A1I5WH20"/>
<evidence type="ECO:0000313" key="1">
    <source>
        <dbReference type="EMBL" id="SFQ19083.1"/>
    </source>
</evidence>
<sequence length="39" mass="4302">MKRRLVQFIVGLVISAIATKVTSLILGDDSKKKPKTAKF</sequence>
<keyword evidence="2" id="KW-1185">Reference proteome</keyword>
<protein>
    <submittedName>
        <fullName evidence="1">Uncharacterized protein</fullName>
    </submittedName>
</protein>
<organism evidence="1 2">
    <name type="scientific">Desemzia incerta</name>
    <dbReference type="NCBI Taxonomy" id="82801"/>
    <lineage>
        <taxon>Bacteria</taxon>
        <taxon>Bacillati</taxon>
        <taxon>Bacillota</taxon>
        <taxon>Bacilli</taxon>
        <taxon>Lactobacillales</taxon>
        <taxon>Carnobacteriaceae</taxon>
        <taxon>Desemzia</taxon>
    </lineage>
</organism>
<dbReference type="EMBL" id="FOXW01000003">
    <property type="protein sequence ID" value="SFQ19083.1"/>
    <property type="molecule type" value="Genomic_DNA"/>
</dbReference>
<proteinExistence type="predicted"/>
<reference evidence="1 2" key="1">
    <citation type="submission" date="2016-10" db="EMBL/GenBank/DDBJ databases">
        <authorList>
            <person name="de Groot N.N."/>
        </authorList>
    </citation>
    <scope>NUCLEOTIDE SEQUENCE [LARGE SCALE GENOMIC DNA]</scope>
    <source>
        <strain evidence="1 2">DSM 20581</strain>
    </source>
</reference>
<name>A0A1I5WH20_9LACT</name>
<dbReference type="Proteomes" id="UP000199136">
    <property type="component" value="Unassembled WGS sequence"/>
</dbReference>
<evidence type="ECO:0000313" key="2">
    <source>
        <dbReference type="Proteomes" id="UP000199136"/>
    </source>
</evidence>